<dbReference type="EMBL" id="JBHSHC010000105">
    <property type="protein sequence ID" value="MFC4768437.1"/>
    <property type="molecule type" value="Genomic_DNA"/>
</dbReference>
<dbReference type="InterPro" id="IPR052927">
    <property type="entry name" value="DCC_oxidoreductase"/>
</dbReference>
<name>A0ABV9Q580_9BACL</name>
<dbReference type="InterPro" id="IPR007263">
    <property type="entry name" value="DCC1-like"/>
</dbReference>
<dbReference type="PANTHER" id="PTHR33639">
    <property type="entry name" value="THIOL-DISULFIDE OXIDOREDUCTASE DCC"/>
    <property type="match status" value="1"/>
</dbReference>
<evidence type="ECO:0000313" key="3">
    <source>
        <dbReference type="Proteomes" id="UP001596002"/>
    </source>
</evidence>
<evidence type="ECO:0000256" key="1">
    <source>
        <dbReference type="SAM" id="Phobius"/>
    </source>
</evidence>
<dbReference type="Pfam" id="PF04134">
    <property type="entry name" value="DCC1-like"/>
    <property type="match status" value="1"/>
</dbReference>
<feature type="transmembrane region" description="Helical" evidence="1">
    <location>
        <begin position="6"/>
        <end position="24"/>
    </location>
</feature>
<dbReference type="PANTHER" id="PTHR33639:SF2">
    <property type="entry name" value="DUF393 DOMAIN-CONTAINING PROTEIN"/>
    <property type="match status" value="1"/>
</dbReference>
<proteinExistence type="predicted"/>
<gene>
    <name evidence="2" type="ORF">ACFO8Q_13895</name>
</gene>
<protein>
    <submittedName>
        <fullName evidence="2">Thiol-disulfide oxidoreductase DCC family protein</fullName>
    </submittedName>
</protein>
<comment type="caution">
    <text evidence="2">The sequence shown here is derived from an EMBL/GenBank/DDBJ whole genome shotgun (WGS) entry which is preliminary data.</text>
</comment>
<keyword evidence="1" id="KW-0812">Transmembrane</keyword>
<keyword evidence="1" id="KW-0472">Membrane</keyword>
<dbReference type="RefSeq" id="WP_380026403.1">
    <property type="nucleotide sequence ID" value="NZ_JBHSHC010000105.1"/>
</dbReference>
<keyword evidence="3" id="KW-1185">Reference proteome</keyword>
<evidence type="ECO:0000313" key="2">
    <source>
        <dbReference type="EMBL" id="MFC4768437.1"/>
    </source>
</evidence>
<accession>A0ABV9Q580</accession>
<organism evidence="2 3">
    <name type="scientific">Effusibacillus consociatus</name>
    <dbReference type="NCBI Taxonomy" id="1117041"/>
    <lineage>
        <taxon>Bacteria</taxon>
        <taxon>Bacillati</taxon>
        <taxon>Bacillota</taxon>
        <taxon>Bacilli</taxon>
        <taxon>Bacillales</taxon>
        <taxon>Alicyclobacillaceae</taxon>
        <taxon>Effusibacillus</taxon>
    </lineage>
</organism>
<sequence>MNNTSLVLFDGVCNFCNYWVNFIIRRDRHRRFRFASLQSETAQAMLAQFFTHAQIPDSIVLIEKQKCFTQSTAVLHICKKLDGLWKLLFIFILVPKPLRDWVYRWVAKNRYKFWGRRDSCMNPTKDVRDRFLI</sequence>
<keyword evidence="1" id="KW-1133">Transmembrane helix</keyword>
<dbReference type="Proteomes" id="UP001596002">
    <property type="component" value="Unassembled WGS sequence"/>
</dbReference>
<reference evidence="3" key="1">
    <citation type="journal article" date="2019" name="Int. J. Syst. Evol. Microbiol.">
        <title>The Global Catalogue of Microorganisms (GCM) 10K type strain sequencing project: providing services to taxonomists for standard genome sequencing and annotation.</title>
        <authorList>
            <consortium name="The Broad Institute Genomics Platform"/>
            <consortium name="The Broad Institute Genome Sequencing Center for Infectious Disease"/>
            <person name="Wu L."/>
            <person name="Ma J."/>
        </authorList>
    </citation>
    <scope>NUCLEOTIDE SEQUENCE [LARGE SCALE GENOMIC DNA]</scope>
    <source>
        <strain evidence="3">WYCCWR 12678</strain>
    </source>
</reference>